<dbReference type="GeneID" id="107121896"/>
<dbReference type="PANTHER" id="PTHR44215:SF1">
    <property type="entry name" value="WD REPEAT-CONTAINING PROTEIN 75"/>
    <property type="match status" value="1"/>
</dbReference>
<evidence type="ECO:0000313" key="9">
    <source>
        <dbReference type="Proteomes" id="UP000694871"/>
    </source>
</evidence>
<protein>
    <submittedName>
        <fullName evidence="10">WD repeat-containing protein 75</fullName>
    </submittedName>
</protein>
<evidence type="ECO:0000313" key="10">
    <source>
        <dbReference type="RefSeq" id="XP_015280396.1"/>
    </source>
</evidence>
<keyword evidence="6" id="KW-0804">Transcription</keyword>
<evidence type="ECO:0000256" key="6">
    <source>
        <dbReference type="ARBA" id="ARBA00023163"/>
    </source>
</evidence>
<name>A0ABM1L359_GEKJA</name>
<feature type="region of interest" description="Disordered" evidence="8">
    <location>
        <begin position="125"/>
        <end position="174"/>
    </location>
</feature>
<dbReference type="RefSeq" id="XP_015280396.1">
    <property type="nucleotide sequence ID" value="XM_015424910.1"/>
</dbReference>
<evidence type="ECO:0000256" key="8">
    <source>
        <dbReference type="SAM" id="MobiDB-lite"/>
    </source>
</evidence>
<evidence type="ECO:0000256" key="2">
    <source>
        <dbReference type="ARBA" id="ARBA00022517"/>
    </source>
</evidence>
<keyword evidence="7" id="KW-0539">Nucleus</keyword>
<dbReference type="Proteomes" id="UP000694871">
    <property type="component" value="Unplaced"/>
</dbReference>
<dbReference type="InterPro" id="IPR053826">
    <property type="entry name" value="WDR75"/>
</dbReference>
<keyword evidence="5" id="KW-0677">Repeat</keyword>
<feature type="region of interest" description="Disordered" evidence="8">
    <location>
        <begin position="1"/>
        <end position="24"/>
    </location>
</feature>
<evidence type="ECO:0000256" key="4">
    <source>
        <dbReference type="ARBA" id="ARBA00022574"/>
    </source>
</evidence>
<sequence>MAAVEGRANYKMDTTGAEPHIQEVPSAADELMSLNTKTPEERLTPSSRQLAVEESLPVTPFYLLLGKHQQQTKEAAEGRKAPVLKTMAQDSPAIKEMLHTPAHVLPSASFLCPIFINSLLVSKANNSSADEPPDEVEMESDRGESDSEEEGALSDVHGQVPEATESLGDVAPKLSKAQEKELRKLRKLDYSWASAL</sequence>
<proteinExistence type="predicted"/>
<evidence type="ECO:0000256" key="1">
    <source>
        <dbReference type="ARBA" id="ARBA00004604"/>
    </source>
</evidence>
<evidence type="ECO:0000256" key="5">
    <source>
        <dbReference type="ARBA" id="ARBA00022737"/>
    </source>
</evidence>
<keyword evidence="2" id="KW-0690">Ribosome biogenesis</keyword>
<organism evidence="9 10">
    <name type="scientific">Gekko japonicus</name>
    <name type="common">Schlegel's Japanese gecko</name>
    <dbReference type="NCBI Taxonomy" id="146911"/>
    <lineage>
        <taxon>Eukaryota</taxon>
        <taxon>Metazoa</taxon>
        <taxon>Chordata</taxon>
        <taxon>Craniata</taxon>
        <taxon>Vertebrata</taxon>
        <taxon>Euteleostomi</taxon>
        <taxon>Lepidosauria</taxon>
        <taxon>Squamata</taxon>
        <taxon>Bifurcata</taxon>
        <taxon>Gekkota</taxon>
        <taxon>Gekkonidae</taxon>
        <taxon>Gekkoninae</taxon>
        <taxon>Gekko</taxon>
    </lineage>
</organism>
<keyword evidence="3" id="KW-0698">rRNA processing</keyword>
<keyword evidence="9" id="KW-1185">Reference proteome</keyword>
<reference evidence="10" key="1">
    <citation type="submission" date="2025-08" db="UniProtKB">
        <authorList>
            <consortium name="RefSeq"/>
        </authorList>
    </citation>
    <scope>IDENTIFICATION</scope>
</reference>
<gene>
    <name evidence="10" type="primary">WDR75</name>
</gene>
<evidence type="ECO:0000256" key="3">
    <source>
        <dbReference type="ARBA" id="ARBA00022552"/>
    </source>
</evidence>
<accession>A0ABM1L359</accession>
<evidence type="ECO:0000256" key="7">
    <source>
        <dbReference type="ARBA" id="ARBA00023242"/>
    </source>
</evidence>
<comment type="subcellular location">
    <subcellularLocation>
        <location evidence="1">Nucleus</location>
        <location evidence="1">Nucleolus</location>
    </subcellularLocation>
</comment>
<keyword evidence="4" id="KW-0853">WD repeat</keyword>
<dbReference type="PANTHER" id="PTHR44215">
    <property type="entry name" value="WD REPEAT-CONTAINING PROTEIN 75"/>
    <property type="match status" value="1"/>
</dbReference>